<sequence>MVKETRKACQYVTFHAIHQFLIMIFHRSQTEIVIALDSDGILNLQYLRLYCCHPLEDLRSTDKPNKPLHCAPRKPWCVDLWIRLKCDGIASLGNLFLCNLQMCDKWVQQTRGYLLLATICYHN</sequence>
<proteinExistence type="predicted"/>
<dbReference type="EMBL" id="GBRH01241262">
    <property type="protein sequence ID" value="JAD56633.1"/>
    <property type="molecule type" value="Transcribed_RNA"/>
</dbReference>
<name>A0A0A9B3E8_ARUDO</name>
<reference evidence="1" key="1">
    <citation type="submission" date="2014-09" db="EMBL/GenBank/DDBJ databases">
        <authorList>
            <person name="Magalhaes I.L.F."/>
            <person name="Oliveira U."/>
            <person name="Santos F.R."/>
            <person name="Vidigal T.H.D.A."/>
            <person name="Brescovit A.D."/>
            <person name="Santos A.J."/>
        </authorList>
    </citation>
    <scope>NUCLEOTIDE SEQUENCE</scope>
    <source>
        <tissue evidence="1">Shoot tissue taken approximately 20 cm above the soil surface</tissue>
    </source>
</reference>
<organism evidence="1">
    <name type="scientific">Arundo donax</name>
    <name type="common">Giant reed</name>
    <name type="synonym">Donax arundinaceus</name>
    <dbReference type="NCBI Taxonomy" id="35708"/>
    <lineage>
        <taxon>Eukaryota</taxon>
        <taxon>Viridiplantae</taxon>
        <taxon>Streptophyta</taxon>
        <taxon>Embryophyta</taxon>
        <taxon>Tracheophyta</taxon>
        <taxon>Spermatophyta</taxon>
        <taxon>Magnoliopsida</taxon>
        <taxon>Liliopsida</taxon>
        <taxon>Poales</taxon>
        <taxon>Poaceae</taxon>
        <taxon>PACMAD clade</taxon>
        <taxon>Arundinoideae</taxon>
        <taxon>Arundineae</taxon>
        <taxon>Arundo</taxon>
    </lineage>
</organism>
<protein>
    <submittedName>
        <fullName evidence="1">Uncharacterized protein</fullName>
    </submittedName>
</protein>
<evidence type="ECO:0000313" key="1">
    <source>
        <dbReference type="EMBL" id="JAD56633.1"/>
    </source>
</evidence>
<accession>A0A0A9B3E8</accession>
<dbReference type="AlphaFoldDB" id="A0A0A9B3E8"/>
<reference evidence="1" key="2">
    <citation type="journal article" date="2015" name="Data Brief">
        <title>Shoot transcriptome of the giant reed, Arundo donax.</title>
        <authorList>
            <person name="Barrero R.A."/>
            <person name="Guerrero F.D."/>
            <person name="Moolhuijzen P."/>
            <person name="Goolsby J.A."/>
            <person name="Tidwell J."/>
            <person name="Bellgard S.E."/>
            <person name="Bellgard M.I."/>
        </authorList>
    </citation>
    <scope>NUCLEOTIDE SEQUENCE</scope>
    <source>
        <tissue evidence="1">Shoot tissue taken approximately 20 cm above the soil surface</tissue>
    </source>
</reference>